<name>A0A7W2TVA5_9GAMM</name>
<evidence type="ECO:0000313" key="6">
    <source>
        <dbReference type="EMBL" id="MBA6412555.1"/>
    </source>
</evidence>
<feature type="domain" description="Pyrrolo-quinoline quinone repeat" evidence="5">
    <location>
        <begin position="42"/>
        <end position="636"/>
    </location>
</feature>
<dbReference type="RefSeq" id="WP_182169778.1">
    <property type="nucleotide sequence ID" value="NZ_JACFXU010000013.1"/>
</dbReference>
<dbReference type="GO" id="GO:0008876">
    <property type="term" value="F:quinoprotein glucose dehydrogenase activity"/>
    <property type="evidence" value="ECO:0007669"/>
    <property type="project" value="TreeGrafter"/>
</dbReference>
<evidence type="ECO:0000256" key="2">
    <source>
        <dbReference type="ARBA" id="ARBA00008156"/>
    </source>
</evidence>
<dbReference type="CDD" id="cd10280">
    <property type="entry name" value="PQQ_mGDH"/>
    <property type="match status" value="1"/>
</dbReference>
<dbReference type="InterPro" id="IPR018391">
    <property type="entry name" value="PQQ_b-propeller_rpt"/>
</dbReference>
<sequence>MKPAALLLTLLSSSLLAGCETGAETPAAAAQANKTEKAVAEWTMYGGQDASRFSPLADINVSNVKQLEVAWEHRSGDISDGTGEWGFSSLQVTPLVSDGRLYYCTPFGRVFALDAESGRELWQFDPQVKNKKSGIYPAVCRGVALWQAPEGERDKPCATRIIYGTRDAELIALDAQDGQACADFGHQGRISLKEEIAGAKPWEYYPTSPPYIQGDIAVIGALVPDNERVDVPSGVVRAFNVRSGKLVWAWEPVSEEYRQRHQDARGQTQYHLGSPNVWAPISGDPERGLVYVPTGNPSPDLYGGDRDGIDYYGSSTVALDAASGQVRWHFQTVHHDVWDYDVASQPTLFQLPEVGGGRPGLAQATKMGHIFLLDRETGEPLYPVEERPVPQGGVAGEHLSPTQPFPTHPAPLHLPEQLTADNMDGFVWFDRKSCQRELAKYRSDGMFTPPSLQGSVLYPSTTGGINWGGVSIDPYNGLMLVNQMHLASVVQLIPRDQYDAGNYSIDYPLEYYPMEGSPYGAKRFPLLSSLGAPCNPRPWGSLTAVDLASGEVVWRKPLGTTRGQAPWPLWFNTGSPNTGGPLTTAGQLTFIGATSDGYFRAFDSRSGELLWRTVLPYTGNSTPLSYRARKNGRQFVVIAAGGHGWSAPGDAIVAFALPED</sequence>
<dbReference type="PANTHER" id="PTHR32303">
    <property type="entry name" value="QUINOPROTEIN ALCOHOL DEHYDROGENASE (CYTOCHROME C)"/>
    <property type="match status" value="1"/>
</dbReference>
<dbReference type="Gene3D" id="2.140.10.10">
    <property type="entry name" value="Quinoprotein alcohol dehydrogenase-like superfamily"/>
    <property type="match status" value="1"/>
</dbReference>
<reference evidence="6 7" key="1">
    <citation type="submission" date="2020-07" db="EMBL/GenBank/DDBJ databases">
        <title>Halieaceae bacterium, F7430, whole genome shotgun sequencing project.</title>
        <authorList>
            <person name="Jiang S."/>
            <person name="Liu Z.W."/>
            <person name="Du Z.J."/>
        </authorList>
    </citation>
    <scope>NUCLEOTIDE SEQUENCE [LARGE SCALE GENOMIC DNA]</scope>
    <source>
        <strain evidence="6 7">F7430</strain>
    </source>
</reference>
<proteinExistence type="inferred from homology"/>
<organism evidence="6 7">
    <name type="scientific">Sediminihaliea albiluteola</name>
    <dbReference type="NCBI Taxonomy" id="2758564"/>
    <lineage>
        <taxon>Bacteria</taxon>
        <taxon>Pseudomonadati</taxon>
        <taxon>Pseudomonadota</taxon>
        <taxon>Gammaproteobacteria</taxon>
        <taxon>Cellvibrionales</taxon>
        <taxon>Halieaceae</taxon>
        <taxon>Sediminihaliea</taxon>
    </lineage>
</organism>
<keyword evidence="4" id="KW-0732">Signal</keyword>
<evidence type="ECO:0000256" key="1">
    <source>
        <dbReference type="ARBA" id="ARBA00001931"/>
    </source>
</evidence>
<keyword evidence="7" id="KW-1185">Reference proteome</keyword>
<keyword evidence="3" id="KW-0560">Oxidoreductase</keyword>
<dbReference type="InterPro" id="IPR002372">
    <property type="entry name" value="PQQ_rpt_dom"/>
</dbReference>
<dbReference type="Proteomes" id="UP000539350">
    <property type="component" value="Unassembled WGS sequence"/>
</dbReference>
<dbReference type="GO" id="GO:0016020">
    <property type="term" value="C:membrane"/>
    <property type="evidence" value="ECO:0007669"/>
    <property type="project" value="InterPro"/>
</dbReference>
<evidence type="ECO:0000256" key="4">
    <source>
        <dbReference type="SAM" id="SignalP"/>
    </source>
</evidence>
<comment type="caution">
    <text evidence="6">The sequence shown here is derived from an EMBL/GenBank/DDBJ whole genome shotgun (WGS) entry which is preliminary data.</text>
</comment>
<dbReference type="Pfam" id="PF01011">
    <property type="entry name" value="PQQ"/>
    <property type="match status" value="1"/>
</dbReference>
<dbReference type="GO" id="GO:0048038">
    <property type="term" value="F:quinone binding"/>
    <property type="evidence" value="ECO:0007669"/>
    <property type="project" value="InterPro"/>
</dbReference>
<accession>A0A7W2TVA5</accession>
<dbReference type="PANTHER" id="PTHR32303:SF4">
    <property type="entry name" value="QUINOPROTEIN GLUCOSE DEHYDROGENASE"/>
    <property type="match status" value="1"/>
</dbReference>
<evidence type="ECO:0000256" key="3">
    <source>
        <dbReference type="ARBA" id="ARBA00023002"/>
    </source>
</evidence>
<dbReference type="SMART" id="SM00564">
    <property type="entry name" value="PQQ"/>
    <property type="match status" value="5"/>
</dbReference>
<evidence type="ECO:0000259" key="5">
    <source>
        <dbReference type="Pfam" id="PF01011"/>
    </source>
</evidence>
<dbReference type="InterPro" id="IPR017511">
    <property type="entry name" value="PQQ_mDH"/>
</dbReference>
<dbReference type="EMBL" id="JACFXU010000013">
    <property type="protein sequence ID" value="MBA6412555.1"/>
    <property type="molecule type" value="Genomic_DNA"/>
</dbReference>
<dbReference type="InterPro" id="IPR011047">
    <property type="entry name" value="Quinoprotein_ADH-like_sf"/>
</dbReference>
<dbReference type="PROSITE" id="PS51257">
    <property type="entry name" value="PROKAR_LIPOPROTEIN"/>
    <property type="match status" value="1"/>
</dbReference>
<feature type="signal peptide" evidence="4">
    <location>
        <begin position="1"/>
        <end position="17"/>
    </location>
</feature>
<dbReference type="SUPFAM" id="SSF50998">
    <property type="entry name" value="Quinoprotein alcohol dehydrogenase-like"/>
    <property type="match status" value="1"/>
</dbReference>
<feature type="chain" id="PRO_5031120584" evidence="4">
    <location>
        <begin position="18"/>
        <end position="660"/>
    </location>
</feature>
<evidence type="ECO:0000313" key="7">
    <source>
        <dbReference type="Proteomes" id="UP000539350"/>
    </source>
</evidence>
<gene>
    <name evidence="6" type="ORF">H2508_05465</name>
</gene>
<comment type="similarity">
    <text evidence="2">Belongs to the bacterial PQQ dehydrogenase family.</text>
</comment>
<comment type="cofactor">
    <cofactor evidence="1">
        <name>pyrroloquinoline quinone</name>
        <dbReference type="ChEBI" id="CHEBI:58442"/>
    </cofactor>
</comment>
<protein>
    <submittedName>
        <fullName evidence="6">Pyrroloquinoline quinone-dependent dehydrogenase</fullName>
    </submittedName>
</protein>
<dbReference type="AlphaFoldDB" id="A0A7W2TVA5"/>